<evidence type="ECO:0000313" key="2">
    <source>
        <dbReference type="EMBL" id="KEO60019.1"/>
    </source>
</evidence>
<dbReference type="AlphaFoldDB" id="A0A074JU84"/>
<reference evidence="2 3" key="1">
    <citation type="journal article" date="2015" name="Antonie Van Leeuwenhoek">
        <title>Thioclava indica sp. nov., isolated from surface seawater of the Indian Ocean.</title>
        <authorList>
            <person name="Liu Y."/>
            <person name="Lai Q."/>
            <person name="Du J."/>
            <person name="Xu H."/>
            <person name="Jiang L."/>
            <person name="Shao Z."/>
        </authorList>
    </citation>
    <scope>NUCLEOTIDE SEQUENCE [LARGE SCALE GENOMIC DNA]</scope>
    <source>
        <strain evidence="2 3">DT23-4</strain>
    </source>
</reference>
<dbReference type="Proteomes" id="UP000027471">
    <property type="component" value="Unassembled WGS sequence"/>
</dbReference>
<comment type="caution">
    <text evidence="2">The sequence shown here is derived from an EMBL/GenBank/DDBJ whole genome shotgun (WGS) entry which is preliminary data.</text>
</comment>
<feature type="region of interest" description="Disordered" evidence="1">
    <location>
        <begin position="37"/>
        <end position="58"/>
    </location>
</feature>
<proteinExistence type="predicted"/>
<gene>
    <name evidence="2" type="ORF">DT23_14945</name>
</gene>
<accession>A0A074JU84</accession>
<evidence type="ECO:0000313" key="3">
    <source>
        <dbReference type="Proteomes" id="UP000027471"/>
    </source>
</evidence>
<name>A0A074JU84_9RHOB</name>
<evidence type="ECO:0000256" key="1">
    <source>
        <dbReference type="SAM" id="MobiDB-lite"/>
    </source>
</evidence>
<feature type="compositionally biased region" description="Polar residues" evidence="1">
    <location>
        <begin position="44"/>
        <end position="58"/>
    </location>
</feature>
<keyword evidence="3" id="KW-1185">Reference proteome</keyword>
<sequence>MTWNSAIRDFGRTLTDHDLIGHEASSLTFSSRARDTQGAARAQASDQFASQRATALNE</sequence>
<protein>
    <submittedName>
        <fullName evidence="2">Uncharacterized protein</fullName>
    </submittedName>
</protein>
<dbReference type="EMBL" id="AUNB01000025">
    <property type="protein sequence ID" value="KEO60019.1"/>
    <property type="molecule type" value="Genomic_DNA"/>
</dbReference>
<organism evidence="2 3">
    <name type="scientific">Thioclava indica</name>
    <dbReference type="NCBI Taxonomy" id="1353528"/>
    <lineage>
        <taxon>Bacteria</taxon>
        <taxon>Pseudomonadati</taxon>
        <taxon>Pseudomonadota</taxon>
        <taxon>Alphaproteobacteria</taxon>
        <taxon>Rhodobacterales</taxon>
        <taxon>Paracoccaceae</taxon>
        <taxon>Thioclava</taxon>
    </lineage>
</organism>